<reference evidence="4" key="1">
    <citation type="journal article" date="2019" name="bioRxiv">
        <title>The Genome of the Zebra Mussel, Dreissena polymorpha: A Resource for Invasive Species Research.</title>
        <authorList>
            <person name="McCartney M.A."/>
            <person name="Auch B."/>
            <person name="Kono T."/>
            <person name="Mallez S."/>
            <person name="Zhang Y."/>
            <person name="Obille A."/>
            <person name="Becker A."/>
            <person name="Abrahante J.E."/>
            <person name="Garbe J."/>
            <person name="Badalamenti J.P."/>
            <person name="Herman A."/>
            <person name="Mangelson H."/>
            <person name="Liachko I."/>
            <person name="Sullivan S."/>
            <person name="Sone E.D."/>
            <person name="Koren S."/>
            <person name="Silverstein K.A.T."/>
            <person name="Beckman K.B."/>
            <person name="Gohl D.M."/>
        </authorList>
    </citation>
    <scope>NUCLEOTIDE SEQUENCE</scope>
    <source>
        <strain evidence="4">Duluth1</strain>
        <tissue evidence="4">Whole animal</tissue>
    </source>
</reference>
<evidence type="ECO:0000313" key="4">
    <source>
        <dbReference type="EMBL" id="KAH3800673.1"/>
    </source>
</evidence>
<feature type="compositionally biased region" description="Polar residues" evidence="2">
    <location>
        <begin position="599"/>
        <end position="609"/>
    </location>
</feature>
<dbReference type="PROSITE" id="PS50158">
    <property type="entry name" value="ZF_CCHC"/>
    <property type="match status" value="1"/>
</dbReference>
<name>A0A9D4J9S3_DREPO</name>
<sequence>MDMGSGYTPPFSPVAPRKVRVNFDTPTRLCNILGVGRQLAQAIVVIRENTGNLVPNTLGTIIGRPLTMGDMTELDFSTNPALFRETLWYGDGAENASSPMYPHGRRANMPVLDDPISREKAQLMAQITALEADLNASYERFKSQTTSSRSLNYGQDPQEAKNLPRPESYVTLSQTPRISREFNLPPGRPDREPVLKWHSPVTTLKTETRSPITRPRLHLGVLSDDNEAFLHQLSLLNAARALPSPPVTSTPATTVPPVVSGLVTNNPPATNNTPAPNNRPTIGNPPAPNIPTVPAVMTIPSNPPAPNILTVPAVIPITNNVPTSVPLPPTIPHTTSVSLPPITPNLLTPLKRDVLTKLPKALQFDGRSNWPVFWGKFEGYAKLNRWSDEESAECLAWCLIGKASDFYAVLTEGNTKVQYADLMQRLEERFGAKELPATAQGRFQVAHQASGESLEDWSDRVLTLATKAFRDLPSKYATEQAVAKFCQGLSDKEAGKHVSLQVPTSMGDAMNKIKMHNYVLAACASIPRDGAKVRPEDSKRVHAVNIEPNPVAVDGSTVGRLVQAVERLEGAIGHLSGAGGNSGVDPRSQQLGQPPRNRGLNNSSYQGNAPNRGFYGQNQGRYAEGRGAGGPPRYPNQYNPYNNRNAIPVGAQRGGYSGANRGRYPYQPVANRGGRPGYAPPPGPGRRGGGRQDVVCYRCRGLGHFQRECPQPAPAPQQPLN</sequence>
<feature type="domain" description="CCHC-type" evidence="3">
    <location>
        <begin position="696"/>
        <end position="711"/>
    </location>
</feature>
<dbReference type="PANTHER" id="PTHR45823">
    <property type="entry name" value="T-SNARE COILED-COIL HOMOLOGY DOMAIN-CONTAINING PROTEIN"/>
    <property type="match status" value="1"/>
</dbReference>
<reference evidence="4" key="2">
    <citation type="submission" date="2020-11" db="EMBL/GenBank/DDBJ databases">
        <authorList>
            <person name="McCartney M.A."/>
            <person name="Auch B."/>
            <person name="Kono T."/>
            <person name="Mallez S."/>
            <person name="Becker A."/>
            <person name="Gohl D.M."/>
            <person name="Silverstein K.A.T."/>
            <person name="Koren S."/>
            <person name="Bechman K.B."/>
            <person name="Herman A."/>
            <person name="Abrahante J.E."/>
            <person name="Garbe J."/>
        </authorList>
    </citation>
    <scope>NUCLEOTIDE SEQUENCE</scope>
    <source>
        <strain evidence="4">Duluth1</strain>
        <tissue evidence="4">Whole animal</tissue>
    </source>
</reference>
<dbReference type="SMART" id="SM00343">
    <property type="entry name" value="ZnF_C2HC"/>
    <property type="match status" value="1"/>
</dbReference>
<gene>
    <name evidence="4" type="ORF">DPMN_154311</name>
</gene>
<evidence type="ECO:0000256" key="2">
    <source>
        <dbReference type="SAM" id="MobiDB-lite"/>
    </source>
</evidence>
<dbReference type="EMBL" id="JAIWYP010000007">
    <property type="protein sequence ID" value="KAH3800673.1"/>
    <property type="molecule type" value="Genomic_DNA"/>
</dbReference>
<protein>
    <recommendedName>
        <fullName evidence="3">CCHC-type domain-containing protein</fullName>
    </recommendedName>
</protein>
<evidence type="ECO:0000313" key="5">
    <source>
        <dbReference type="Proteomes" id="UP000828390"/>
    </source>
</evidence>
<dbReference type="InterPro" id="IPR048270">
    <property type="entry name" value="PNMA_C"/>
</dbReference>
<dbReference type="AlphaFoldDB" id="A0A9D4J9S3"/>
<proteinExistence type="predicted"/>
<accession>A0A9D4J9S3</accession>
<feature type="region of interest" description="Disordered" evidence="2">
    <location>
        <begin position="573"/>
        <end position="690"/>
    </location>
</feature>
<evidence type="ECO:0000259" key="3">
    <source>
        <dbReference type="PROSITE" id="PS50158"/>
    </source>
</evidence>
<organism evidence="4 5">
    <name type="scientific">Dreissena polymorpha</name>
    <name type="common">Zebra mussel</name>
    <name type="synonym">Mytilus polymorpha</name>
    <dbReference type="NCBI Taxonomy" id="45954"/>
    <lineage>
        <taxon>Eukaryota</taxon>
        <taxon>Metazoa</taxon>
        <taxon>Spiralia</taxon>
        <taxon>Lophotrochozoa</taxon>
        <taxon>Mollusca</taxon>
        <taxon>Bivalvia</taxon>
        <taxon>Autobranchia</taxon>
        <taxon>Heteroconchia</taxon>
        <taxon>Euheterodonta</taxon>
        <taxon>Imparidentia</taxon>
        <taxon>Neoheterodontei</taxon>
        <taxon>Myida</taxon>
        <taxon>Dreissenoidea</taxon>
        <taxon>Dreissenidae</taxon>
        <taxon>Dreissena</taxon>
    </lineage>
</organism>
<dbReference type="InterPro" id="IPR036875">
    <property type="entry name" value="Znf_CCHC_sf"/>
</dbReference>
<keyword evidence="1" id="KW-0479">Metal-binding</keyword>
<dbReference type="Proteomes" id="UP000828390">
    <property type="component" value="Unassembled WGS sequence"/>
</dbReference>
<keyword evidence="5" id="KW-1185">Reference proteome</keyword>
<feature type="compositionally biased region" description="Low complexity" evidence="2">
    <location>
        <begin position="635"/>
        <end position="645"/>
    </location>
</feature>
<dbReference type="Pfam" id="PF14893">
    <property type="entry name" value="PNMA"/>
    <property type="match status" value="1"/>
</dbReference>
<dbReference type="Pfam" id="PF00098">
    <property type="entry name" value="zf-CCHC"/>
    <property type="match status" value="1"/>
</dbReference>
<comment type="caution">
    <text evidence="4">The sequence shown here is derived from an EMBL/GenBank/DDBJ whole genome shotgun (WGS) entry which is preliminary data.</text>
</comment>
<feature type="region of interest" description="Disordered" evidence="2">
    <location>
        <begin position="141"/>
        <end position="163"/>
    </location>
</feature>
<feature type="compositionally biased region" description="Polar residues" evidence="2">
    <location>
        <begin position="143"/>
        <end position="155"/>
    </location>
</feature>
<dbReference type="SUPFAM" id="SSF57756">
    <property type="entry name" value="Retrovirus zinc finger-like domains"/>
    <property type="match status" value="1"/>
</dbReference>
<dbReference type="PANTHER" id="PTHR45823:SF1">
    <property type="entry name" value="T-SNARE COILED-COIL HOMOLOGY DOMAIN-CONTAINING PROTEIN"/>
    <property type="match status" value="1"/>
</dbReference>
<dbReference type="Gene3D" id="4.10.60.10">
    <property type="entry name" value="Zinc finger, CCHC-type"/>
    <property type="match status" value="1"/>
</dbReference>
<dbReference type="InterPro" id="IPR001878">
    <property type="entry name" value="Znf_CCHC"/>
</dbReference>
<evidence type="ECO:0000256" key="1">
    <source>
        <dbReference type="PROSITE-ProRule" id="PRU00047"/>
    </source>
</evidence>
<dbReference type="GO" id="GO:0008270">
    <property type="term" value="F:zinc ion binding"/>
    <property type="evidence" value="ECO:0007669"/>
    <property type="project" value="UniProtKB-KW"/>
</dbReference>
<dbReference type="GO" id="GO:0003676">
    <property type="term" value="F:nucleic acid binding"/>
    <property type="evidence" value="ECO:0007669"/>
    <property type="project" value="InterPro"/>
</dbReference>
<keyword evidence="1" id="KW-0863">Zinc-finger</keyword>
<keyword evidence="1" id="KW-0862">Zinc</keyword>